<evidence type="ECO:0000313" key="1">
    <source>
        <dbReference type="EMBL" id="QHS87479.1"/>
    </source>
</evidence>
<reference evidence="1" key="1">
    <citation type="journal article" date="2020" name="Nature">
        <title>Giant virus diversity and host interactions through global metagenomics.</title>
        <authorList>
            <person name="Schulz F."/>
            <person name="Roux S."/>
            <person name="Paez-Espino D."/>
            <person name="Jungbluth S."/>
            <person name="Walsh D.A."/>
            <person name="Denef V.J."/>
            <person name="McMahon K.D."/>
            <person name="Konstantinidis K.T."/>
            <person name="Eloe-Fadrosh E.A."/>
            <person name="Kyrpides N.C."/>
            <person name="Woyke T."/>
        </authorList>
    </citation>
    <scope>NUCLEOTIDE SEQUENCE</scope>
    <source>
        <strain evidence="1">GVMAG-M-3300010157-4</strain>
    </source>
</reference>
<dbReference type="Pfam" id="PF04947">
    <property type="entry name" value="Pox_VLTF3"/>
    <property type="match status" value="1"/>
</dbReference>
<dbReference type="InterPro" id="IPR007031">
    <property type="entry name" value="Poxvirus_VLTF3"/>
</dbReference>
<accession>A0A6C0B7F2</accession>
<protein>
    <submittedName>
        <fullName evidence="1">Uncharacterized protein</fullName>
    </submittedName>
</protein>
<organism evidence="1">
    <name type="scientific">viral metagenome</name>
    <dbReference type="NCBI Taxonomy" id="1070528"/>
    <lineage>
        <taxon>unclassified sequences</taxon>
        <taxon>metagenomes</taxon>
        <taxon>organismal metagenomes</taxon>
    </lineage>
</organism>
<sequence>MPNHSVKKKKSAPSNITIDEKHSQLLDNFHSVETTQIPQLETERVELRARLTELSEDDIDTRMEILDRVRDIGEQLKRMRTLKNKYLLENVPYIFNYFEEKKKISTGESSGKNVLNSFFKVKQTPEEAATALSQASRQKYHNYWKNVNREYCNTSDYNVNTDVCQSCRTGELIPQDEEGILICNNTKCGVYVQYIVDNEKPIYKEPPNEVTYNAYVRLNHFKEILSQFQAKETTQIPPHVIEAIRGRIKKERIQDLTTEINYEKMREILKKLGFNRYFEHIQYINSILGIKPPVMSDELQDTLCILFIEIQEPWAIHCPAHRTNFFNCTYTLFQLCVLLDQTQYLPYIPMMKDREKQLEQDMVWKKVCESLDWEFVPTV</sequence>
<name>A0A6C0B7F2_9ZZZZ</name>
<dbReference type="GO" id="GO:0046782">
    <property type="term" value="P:regulation of viral transcription"/>
    <property type="evidence" value="ECO:0007669"/>
    <property type="project" value="InterPro"/>
</dbReference>
<dbReference type="EMBL" id="MN739081">
    <property type="protein sequence ID" value="QHS87479.1"/>
    <property type="molecule type" value="Genomic_DNA"/>
</dbReference>
<dbReference type="AlphaFoldDB" id="A0A6C0B7F2"/>
<proteinExistence type="predicted"/>